<evidence type="ECO:0000313" key="4">
    <source>
        <dbReference type="Proteomes" id="UP000469452"/>
    </source>
</evidence>
<sequence>MFLACYLLTPADPKKHMRMSYIGFTVSPKRRIRQHNGELVQGAKKTFKHRPWEMLLVVYGFPTKELALQCTYDAHDPSLVRTRHISSRTPCTVEWVWQHPYNSRFTKPTMGHLKTDKSLGPMRSIQRKVRELHLVLNLAPWSDLSLTLSYTSHGKVKGSSYDVSYPRWKRCSSIDMLEWSRTLNAFRLPPVMRTVCSPLDDLPSTTSDDDDDAPPPPSSPYDDATIKCDECSQPIACRDEPMLHCYVDSCAMKCHVACLSKRFQAHHENLAFVPQTVDRSHQSRPFQIPWTHSNTVVVHATEEAATTTTAVDAIILTLLVLLSQHNA</sequence>
<evidence type="ECO:0000313" key="3">
    <source>
        <dbReference type="EMBL" id="KAF0774384.1"/>
    </source>
</evidence>
<evidence type="ECO:0000256" key="1">
    <source>
        <dbReference type="SAM" id="MobiDB-lite"/>
    </source>
</evidence>
<dbReference type="GO" id="GO:0008821">
    <property type="term" value="F:crossover junction DNA endonuclease activity"/>
    <property type="evidence" value="ECO:0007669"/>
    <property type="project" value="TreeGrafter"/>
</dbReference>
<dbReference type="Proteomes" id="UP000469452">
    <property type="component" value="Unassembled WGS sequence"/>
</dbReference>
<feature type="non-terminal residue" evidence="3">
    <location>
        <position position="327"/>
    </location>
</feature>
<dbReference type="GO" id="GO:0000724">
    <property type="term" value="P:double-strand break repair via homologous recombination"/>
    <property type="evidence" value="ECO:0007669"/>
    <property type="project" value="TreeGrafter"/>
</dbReference>
<protein>
    <recommendedName>
        <fullName evidence="2">GIY-YIG domain-containing protein</fullName>
    </recommendedName>
</protein>
<feature type="domain" description="GIY-YIG" evidence="2">
    <location>
        <begin position="1"/>
        <end position="107"/>
    </location>
</feature>
<dbReference type="Pfam" id="PF01541">
    <property type="entry name" value="GIY-YIG"/>
    <property type="match status" value="1"/>
</dbReference>
<dbReference type="CDD" id="cd10455">
    <property type="entry name" value="GIY-YIG_SLX1"/>
    <property type="match status" value="1"/>
</dbReference>
<organism evidence="3 4">
    <name type="scientific">Aphanomyces astaci</name>
    <name type="common">Crayfish plague agent</name>
    <dbReference type="NCBI Taxonomy" id="112090"/>
    <lineage>
        <taxon>Eukaryota</taxon>
        <taxon>Sar</taxon>
        <taxon>Stramenopiles</taxon>
        <taxon>Oomycota</taxon>
        <taxon>Saprolegniomycetes</taxon>
        <taxon>Saprolegniales</taxon>
        <taxon>Verrucalvaceae</taxon>
        <taxon>Aphanomyces</taxon>
    </lineage>
</organism>
<feature type="region of interest" description="Disordered" evidence="1">
    <location>
        <begin position="199"/>
        <end position="223"/>
    </location>
</feature>
<proteinExistence type="predicted"/>
<dbReference type="VEuPathDB" id="FungiDB:H257_13669"/>
<dbReference type="InterPro" id="IPR050381">
    <property type="entry name" value="SLX1_endonuclease"/>
</dbReference>
<comment type="caution">
    <text evidence="3">The sequence shown here is derived from an EMBL/GenBank/DDBJ whole genome shotgun (WGS) entry which is preliminary data.</text>
</comment>
<gene>
    <name evidence="3" type="ORF">AaE_001916</name>
</gene>
<dbReference type="EMBL" id="VJMI01003886">
    <property type="protein sequence ID" value="KAF0774384.1"/>
    <property type="molecule type" value="Genomic_DNA"/>
</dbReference>
<dbReference type="InterPro" id="IPR035901">
    <property type="entry name" value="GIY-YIG_endonuc_sf"/>
</dbReference>
<dbReference type="PROSITE" id="PS50164">
    <property type="entry name" value="GIY_YIG"/>
    <property type="match status" value="1"/>
</dbReference>
<accession>A0A6A5B0H8</accession>
<dbReference type="Gene3D" id="3.40.1440.10">
    <property type="entry name" value="GIY-YIG endonuclease"/>
    <property type="match status" value="1"/>
</dbReference>
<dbReference type="InterPro" id="IPR013083">
    <property type="entry name" value="Znf_RING/FYVE/PHD"/>
</dbReference>
<evidence type="ECO:0000259" key="2">
    <source>
        <dbReference type="PROSITE" id="PS50164"/>
    </source>
</evidence>
<dbReference type="InterPro" id="IPR000305">
    <property type="entry name" value="GIY-YIG_endonuc"/>
</dbReference>
<dbReference type="PANTHER" id="PTHR20208:SF10">
    <property type="entry name" value="STRUCTURE-SPECIFIC ENDONUCLEASE SUBUNIT SLX1"/>
    <property type="match status" value="1"/>
</dbReference>
<name>A0A6A5B0H8_APHAT</name>
<dbReference type="GO" id="GO:0017108">
    <property type="term" value="F:5'-flap endonuclease activity"/>
    <property type="evidence" value="ECO:0007669"/>
    <property type="project" value="TreeGrafter"/>
</dbReference>
<dbReference type="Gene3D" id="3.30.40.10">
    <property type="entry name" value="Zinc/RING finger domain, C3HC4 (zinc finger)"/>
    <property type="match status" value="1"/>
</dbReference>
<dbReference type="GO" id="GO:0033557">
    <property type="term" value="C:Slx1-Slx4 complex"/>
    <property type="evidence" value="ECO:0007669"/>
    <property type="project" value="TreeGrafter"/>
</dbReference>
<dbReference type="PANTHER" id="PTHR20208">
    <property type="entry name" value="STRUCTURE-SPECIFIC ENDONUCLEASE SUBUNIT SLX1"/>
    <property type="match status" value="1"/>
</dbReference>
<dbReference type="AlphaFoldDB" id="A0A6A5B0H8"/>
<reference evidence="3 4" key="1">
    <citation type="submission" date="2019-06" db="EMBL/GenBank/DDBJ databases">
        <title>Genomics analysis of Aphanomyces spp. identifies a new class of oomycete effector associated with host adaptation.</title>
        <authorList>
            <person name="Gaulin E."/>
        </authorList>
    </citation>
    <scope>NUCLEOTIDE SEQUENCE [LARGE SCALE GENOMIC DNA]</scope>
    <source>
        <strain evidence="3 4">E</strain>
    </source>
</reference>